<reference evidence="7 8" key="1">
    <citation type="submission" date="2023-07" db="EMBL/GenBank/DDBJ databases">
        <authorList>
            <person name="Peeters C."/>
        </authorList>
    </citation>
    <scope>NUCLEOTIDE SEQUENCE [LARGE SCALE GENOMIC DNA]</scope>
    <source>
        <strain evidence="7 8">LMG 18101</strain>
    </source>
</reference>
<dbReference type="InterPro" id="IPR046348">
    <property type="entry name" value="SIS_dom_sf"/>
</dbReference>
<keyword evidence="4" id="KW-0804">Transcription</keyword>
<comment type="caution">
    <text evidence="7">The sequence shown here is derived from an EMBL/GenBank/DDBJ whole genome shotgun (WGS) entry which is preliminary data.</text>
</comment>
<dbReference type="InterPro" id="IPR036388">
    <property type="entry name" value="WH-like_DNA-bd_sf"/>
</dbReference>
<dbReference type="CDD" id="cd05013">
    <property type="entry name" value="SIS_RpiR"/>
    <property type="match status" value="1"/>
</dbReference>
<dbReference type="Proteomes" id="UP001189757">
    <property type="component" value="Unassembled WGS sequence"/>
</dbReference>
<dbReference type="InterPro" id="IPR035472">
    <property type="entry name" value="RpiR-like_SIS"/>
</dbReference>
<dbReference type="PANTHER" id="PTHR30514">
    <property type="entry name" value="GLUCOKINASE"/>
    <property type="match status" value="1"/>
</dbReference>
<accession>A0ABM9K8W4</accession>
<evidence type="ECO:0000256" key="2">
    <source>
        <dbReference type="ARBA" id="ARBA00023125"/>
    </source>
</evidence>
<dbReference type="InterPro" id="IPR009057">
    <property type="entry name" value="Homeodomain-like_sf"/>
</dbReference>
<dbReference type="InterPro" id="IPR001347">
    <property type="entry name" value="SIS_dom"/>
</dbReference>
<dbReference type="SUPFAM" id="SSF53697">
    <property type="entry name" value="SIS domain"/>
    <property type="match status" value="1"/>
</dbReference>
<evidence type="ECO:0000313" key="8">
    <source>
        <dbReference type="Proteomes" id="UP001189757"/>
    </source>
</evidence>
<dbReference type="SUPFAM" id="SSF46689">
    <property type="entry name" value="Homeodomain-like"/>
    <property type="match status" value="1"/>
</dbReference>
<proteinExistence type="predicted"/>
<dbReference type="PROSITE" id="PS51071">
    <property type="entry name" value="HTH_RPIR"/>
    <property type="match status" value="1"/>
</dbReference>
<name>A0ABM9K8W4_9RALS</name>
<keyword evidence="8" id="KW-1185">Reference proteome</keyword>
<feature type="domain" description="SIS" evidence="6">
    <location>
        <begin position="130"/>
        <end position="267"/>
    </location>
</feature>
<gene>
    <name evidence="7" type="ORF">LMG18101_04122</name>
</gene>
<evidence type="ECO:0000259" key="6">
    <source>
        <dbReference type="PROSITE" id="PS51464"/>
    </source>
</evidence>
<dbReference type="EMBL" id="CATZLL010000015">
    <property type="protein sequence ID" value="CAJ0819967.1"/>
    <property type="molecule type" value="Genomic_DNA"/>
</dbReference>
<sequence>MPMTFDGLMQTLRERAADLSPQLQRAAMLLETHQRDIALLSMRDLARRCDLPPATFSRLARALGFEDFAALRDICVNHLRQQADGFAGRASALQGTDAAGASDAERIGTAISAHVQSAFSPANLDALETAAGALCSARRVYLLGARSCLALTHAFGYAAQLFDDKVTLCSGAGNTLADPLRFCSEGDVVIAVTFDPYTREVIEAMQYAHARGARLIYVTDSAIAPGAELAWQQLVAPVAIPSFFHSLAAPLALLDALLMTWFRHAGPTALAHLADSDAQLKQQQAYVRSARRSEAAVAHPAPVAPTPR</sequence>
<dbReference type="Pfam" id="PF01380">
    <property type="entry name" value="SIS"/>
    <property type="match status" value="1"/>
</dbReference>
<organism evidence="7 8">
    <name type="scientific">Ralstonia flaminis</name>
    <dbReference type="NCBI Taxonomy" id="3058597"/>
    <lineage>
        <taxon>Bacteria</taxon>
        <taxon>Pseudomonadati</taxon>
        <taxon>Pseudomonadota</taxon>
        <taxon>Betaproteobacteria</taxon>
        <taxon>Burkholderiales</taxon>
        <taxon>Burkholderiaceae</taxon>
        <taxon>Ralstonia</taxon>
    </lineage>
</organism>
<evidence type="ECO:0000313" key="7">
    <source>
        <dbReference type="EMBL" id="CAJ0819967.1"/>
    </source>
</evidence>
<keyword evidence="2" id="KW-0238">DNA-binding</keyword>
<dbReference type="Gene3D" id="3.40.50.10490">
    <property type="entry name" value="Glucose-6-phosphate isomerase like protein, domain 1"/>
    <property type="match status" value="1"/>
</dbReference>
<dbReference type="InterPro" id="IPR047640">
    <property type="entry name" value="RpiR-like"/>
</dbReference>
<protein>
    <recommendedName>
        <fullName evidence="9">MurR/RpiR family transcriptional regulator</fullName>
    </recommendedName>
</protein>
<dbReference type="PANTHER" id="PTHR30514:SF18">
    <property type="entry name" value="RPIR-FAMILY TRANSCRIPTIONAL REGULATOR"/>
    <property type="match status" value="1"/>
</dbReference>
<evidence type="ECO:0000256" key="4">
    <source>
        <dbReference type="ARBA" id="ARBA00023163"/>
    </source>
</evidence>
<evidence type="ECO:0000259" key="5">
    <source>
        <dbReference type="PROSITE" id="PS51071"/>
    </source>
</evidence>
<feature type="domain" description="HTH rpiR-type" evidence="5">
    <location>
        <begin position="6"/>
        <end position="82"/>
    </location>
</feature>
<dbReference type="Gene3D" id="1.10.10.10">
    <property type="entry name" value="Winged helix-like DNA-binding domain superfamily/Winged helix DNA-binding domain"/>
    <property type="match status" value="1"/>
</dbReference>
<evidence type="ECO:0000256" key="1">
    <source>
        <dbReference type="ARBA" id="ARBA00023015"/>
    </source>
</evidence>
<dbReference type="InterPro" id="IPR000281">
    <property type="entry name" value="HTH_RpiR"/>
</dbReference>
<keyword evidence="1" id="KW-0805">Transcription regulation</keyword>
<dbReference type="PROSITE" id="PS51464">
    <property type="entry name" value="SIS"/>
    <property type="match status" value="1"/>
</dbReference>
<evidence type="ECO:0000256" key="3">
    <source>
        <dbReference type="ARBA" id="ARBA00023152"/>
    </source>
</evidence>
<evidence type="ECO:0008006" key="9">
    <source>
        <dbReference type="Google" id="ProtNLM"/>
    </source>
</evidence>
<keyword evidence="3" id="KW-0324">Glycolysis</keyword>